<reference evidence="3 4" key="1">
    <citation type="submission" date="2021-03" db="EMBL/GenBank/DDBJ databases">
        <authorList>
            <person name="Peeters C."/>
        </authorList>
    </citation>
    <scope>NUCLEOTIDE SEQUENCE [LARGE SCALE GENOMIC DNA]</scope>
    <source>
        <strain evidence="3 4">LMG 26411</strain>
    </source>
</reference>
<dbReference type="SUPFAM" id="SSF47781">
    <property type="entry name" value="RuvA domain 2-like"/>
    <property type="match status" value="1"/>
</dbReference>
<evidence type="ECO:0000313" key="4">
    <source>
        <dbReference type="Proteomes" id="UP000672657"/>
    </source>
</evidence>
<dbReference type="Pfam" id="PF12836">
    <property type="entry name" value="HHH_3"/>
    <property type="match status" value="1"/>
</dbReference>
<feature type="domain" description="Helix-hairpin-helix DNA-binding motif class 1" evidence="2">
    <location>
        <begin position="66"/>
        <end position="85"/>
    </location>
</feature>
<organism evidence="3 4">
    <name type="scientific">Cupriavidus numazuensis</name>
    <dbReference type="NCBI Taxonomy" id="221992"/>
    <lineage>
        <taxon>Bacteria</taxon>
        <taxon>Pseudomonadati</taxon>
        <taxon>Pseudomonadota</taxon>
        <taxon>Betaproteobacteria</taxon>
        <taxon>Burkholderiales</taxon>
        <taxon>Burkholderiaceae</taxon>
        <taxon>Cupriavidus</taxon>
    </lineage>
</organism>
<dbReference type="RefSeq" id="WP_244873801.1">
    <property type="nucleotide sequence ID" value="NZ_CAJPVI010000012.1"/>
</dbReference>
<protein>
    <recommendedName>
        <fullName evidence="2">Helix-hairpin-helix DNA-binding motif class 1 domain-containing protein</fullName>
    </recommendedName>
</protein>
<evidence type="ECO:0000256" key="1">
    <source>
        <dbReference type="SAM" id="SignalP"/>
    </source>
</evidence>
<evidence type="ECO:0000313" key="3">
    <source>
        <dbReference type="EMBL" id="CAG2143113.1"/>
    </source>
</evidence>
<dbReference type="PANTHER" id="PTHR21180">
    <property type="entry name" value="ENDONUCLEASE/EXONUCLEASE/PHOSPHATASE FAMILY DOMAIN-CONTAINING PROTEIN 1"/>
    <property type="match status" value="1"/>
</dbReference>
<dbReference type="PANTHER" id="PTHR21180:SF32">
    <property type="entry name" value="ENDONUCLEASE_EXONUCLEASE_PHOSPHATASE FAMILY DOMAIN-CONTAINING PROTEIN 1"/>
    <property type="match status" value="1"/>
</dbReference>
<comment type="caution">
    <text evidence="3">The sequence shown here is derived from an EMBL/GenBank/DDBJ whole genome shotgun (WGS) entry which is preliminary data.</text>
</comment>
<accession>A0ABM8TFL5</accession>
<evidence type="ECO:0000259" key="2">
    <source>
        <dbReference type="SMART" id="SM00278"/>
    </source>
</evidence>
<keyword evidence="4" id="KW-1185">Reference proteome</keyword>
<dbReference type="InterPro" id="IPR003583">
    <property type="entry name" value="Hlx-hairpin-Hlx_DNA-bd_motif"/>
</dbReference>
<dbReference type="Gene3D" id="1.10.150.280">
    <property type="entry name" value="AF1531-like domain"/>
    <property type="match status" value="1"/>
</dbReference>
<dbReference type="Proteomes" id="UP000672657">
    <property type="component" value="Unassembled WGS sequence"/>
</dbReference>
<feature type="chain" id="PRO_5047395391" description="Helix-hairpin-helix DNA-binding motif class 1 domain-containing protein" evidence="1">
    <location>
        <begin position="26"/>
        <end position="139"/>
    </location>
</feature>
<sequence length="139" mass="14157">MFKALFKRGCMAAAVWMALTGAAMAAVDVNTADATALTSVKGIGPATAKNIIDERTKHGPYKSAADLAERVSGVGTKSVARMQEAGLTIGAKAAPAAAAPPSADHAWHPGAKGAAGVPRSFASLFLVSDSMLCHWYGLC</sequence>
<name>A0ABM8TFL5_9BURK</name>
<dbReference type="InterPro" id="IPR051675">
    <property type="entry name" value="Endo/Exo/Phosphatase_dom_1"/>
</dbReference>
<gene>
    <name evidence="3" type="ORF">LMG26411_02320</name>
</gene>
<dbReference type="InterPro" id="IPR010994">
    <property type="entry name" value="RuvA_2-like"/>
</dbReference>
<dbReference type="SMART" id="SM00278">
    <property type="entry name" value="HhH1"/>
    <property type="match status" value="2"/>
</dbReference>
<feature type="domain" description="Helix-hairpin-helix DNA-binding motif class 1" evidence="2">
    <location>
        <begin position="35"/>
        <end position="54"/>
    </location>
</feature>
<proteinExistence type="predicted"/>
<dbReference type="EMBL" id="CAJPVI010000012">
    <property type="protein sequence ID" value="CAG2143113.1"/>
    <property type="molecule type" value="Genomic_DNA"/>
</dbReference>
<keyword evidence="1" id="KW-0732">Signal</keyword>
<feature type="signal peptide" evidence="1">
    <location>
        <begin position="1"/>
        <end position="25"/>
    </location>
</feature>